<reference evidence="2 3" key="1">
    <citation type="submission" date="2019-07" db="EMBL/GenBank/DDBJ databases">
        <title>Whole genome shotgun sequence of Skermanella aerolata NBRC 106429.</title>
        <authorList>
            <person name="Hosoyama A."/>
            <person name="Uohara A."/>
            <person name="Ohji S."/>
            <person name="Ichikawa N."/>
        </authorList>
    </citation>
    <scope>NUCLEOTIDE SEQUENCE [LARGE SCALE GENOMIC DNA]</scope>
    <source>
        <strain evidence="2 3">NBRC 106429</strain>
    </source>
</reference>
<evidence type="ECO:0008006" key="4">
    <source>
        <dbReference type="Google" id="ProtNLM"/>
    </source>
</evidence>
<protein>
    <recommendedName>
        <fullName evidence="4">Sugar transporter SemiSWEET</fullName>
    </recommendedName>
</protein>
<gene>
    <name evidence="2" type="ORF">SAE02_26610</name>
</gene>
<dbReference type="Gene3D" id="1.20.1280.290">
    <property type="match status" value="1"/>
</dbReference>
<name>A0A512DPV2_9PROT</name>
<accession>A0A512DPV2</accession>
<evidence type="ECO:0000256" key="1">
    <source>
        <dbReference type="SAM" id="Phobius"/>
    </source>
</evidence>
<feature type="transmembrane region" description="Helical" evidence="1">
    <location>
        <begin position="66"/>
        <end position="87"/>
    </location>
</feature>
<sequence length="92" mass="9888">MTETMITFPNLVETVGMLAGLLTTTAFRPQAFKFRHGKPARGVSLMMFACFCTGIALNVINGFTPGAFPVILANVLTLCIAAAILVFKTRYG</sequence>
<dbReference type="AlphaFoldDB" id="A0A512DPV2"/>
<dbReference type="EMBL" id="BJYZ01000011">
    <property type="protein sequence ID" value="GEO38513.1"/>
    <property type="molecule type" value="Genomic_DNA"/>
</dbReference>
<comment type="caution">
    <text evidence="2">The sequence shown here is derived from an EMBL/GenBank/DDBJ whole genome shotgun (WGS) entry which is preliminary data.</text>
</comment>
<keyword evidence="1" id="KW-0472">Membrane</keyword>
<organism evidence="2 3">
    <name type="scientific">Skermanella aerolata</name>
    <dbReference type="NCBI Taxonomy" id="393310"/>
    <lineage>
        <taxon>Bacteria</taxon>
        <taxon>Pseudomonadati</taxon>
        <taxon>Pseudomonadota</taxon>
        <taxon>Alphaproteobacteria</taxon>
        <taxon>Rhodospirillales</taxon>
        <taxon>Azospirillaceae</taxon>
        <taxon>Skermanella</taxon>
    </lineage>
</organism>
<keyword evidence="1" id="KW-0812">Transmembrane</keyword>
<evidence type="ECO:0000313" key="3">
    <source>
        <dbReference type="Proteomes" id="UP000321523"/>
    </source>
</evidence>
<evidence type="ECO:0000313" key="2">
    <source>
        <dbReference type="EMBL" id="GEO38513.1"/>
    </source>
</evidence>
<dbReference type="Proteomes" id="UP000321523">
    <property type="component" value="Unassembled WGS sequence"/>
</dbReference>
<keyword evidence="3" id="KW-1185">Reference proteome</keyword>
<keyword evidence="1" id="KW-1133">Transmembrane helix</keyword>
<proteinExistence type="predicted"/>
<feature type="transmembrane region" description="Helical" evidence="1">
    <location>
        <begin position="39"/>
        <end position="60"/>
    </location>
</feature>
<dbReference type="RefSeq" id="WP_211099379.1">
    <property type="nucleotide sequence ID" value="NZ_BJYZ01000011.1"/>
</dbReference>